<dbReference type="EMBL" id="CP000617">
    <property type="protein sequence ID" value="ABO59862.1"/>
    <property type="molecule type" value="Genomic_DNA"/>
</dbReference>
<dbReference type="HOGENOM" id="CLU_1324376_0_0_4"/>
<proteinExistence type="predicted"/>
<sequence>MFGLDEQIDAEFPRRPHLHGEVGRNSGTLPASAIDWIAAMDGLRAANAWTDADLGRAIGLGPSMINQCRSGRRPLPPAARIRLLSRLGFRITRARLLSVVPDEIRDAVLEADSQSSFVQATLVDQFFDQIDEPSDGAFQAGPFLKGLADFRHESIHALGSSIGLSPADLEKVCSGQTRLPFRSKAAITEHFSGLELGAVILSLHGEP</sequence>
<dbReference type="GO" id="GO:0003677">
    <property type="term" value="F:DNA binding"/>
    <property type="evidence" value="ECO:0007669"/>
    <property type="project" value="InterPro"/>
</dbReference>
<organism evidence="1 2">
    <name type="scientific">Burkholderia vietnamiensis (strain G4 / LMG 22486)</name>
    <name type="common">Burkholderia cepacia (strain R1808)</name>
    <dbReference type="NCBI Taxonomy" id="269482"/>
    <lineage>
        <taxon>Bacteria</taxon>
        <taxon>Pseudomonadati</taxon>
        <taxon>Pseudomonadota</taxon>
        <taxon>Betaproteobacteria</taxon>
        <taxon>Burkholderiales</taxon>
        <taxon>Burkholderiaceae</taxon>
        <taxon>Burkholderia</taxon>
        <taxon>Burkholderia cepacia complex</taxon>
    </lineage>
</organism>
<dbReference type="SUPFAM" id="SSF47413">
    <property type="entry name" value="lambda repressor-like DNA-binding domains"/>
    <property type="match status" value="1"/>
</dbReference>
<dbReference type="KEGG" id="bvi:Bcep1808_6976"/>
<name>A4JUA9_BURVG</name>
<keyword evidence="1" id="KW-0614">Plasmid</keyword>
<dbReference type="AlphaFoldDB" id="A4JUA9"/>
<dbReference type="Proteomes" id="UP000002287">
    <property type="component" value="Plasmid pBVIE01"/>
</dbReference>
<evidence type="ECO:0000313" key="1">
    <source>
        <dbReference type="EMBL" id="ABO59862.1"/>
    </source>
</evidence>
<dbReference type="InterPro" id="IPR010982">
    <property type="entry name" value="Lambda_DNA-bd_dom_sf"/>
</dbReference>
<gene>
    <name evidence="1" type="ordered locus">Bcep1808_6976</name>
</gene>
<geneLocation type="plasmid" evidence="1 2">
    <name>pBVIE01</name>
</geneLocation>
<evidence type="ECO:0000313" key="2">
    <source>
        <dbReference type="Proteomes" id="UP000002287"/>
    </source>
</evidence>
<accession>A4JUA9</accession>
<reference evidence="1 2" key="1">
    <citation type="submission" date="2007-03" db="EMBL/GenBank/DDBJ databases">
        <title>Complete sequence of plasmid pBVIE01 of Burkholderia vietnamiensis G4.</title>
        <authorList>
            <consortium name="US DOE Joint Genome Institute"/>
            <person name="Copeland A."/>
            <person name="Lucas S."/>
            <person name="Lapidus A."/>
            <person name="Barry K."/>
            <person name="Detter J.C."/>
            <person name="Glavina del Rio T."/>
            <person name="Hammon N."/>
            <person name="Israni S."/>
            <person name="Dalin E."/>
            <person name="Tice H."/>
            <person name="Pitluck S."/>
            <person name="Chain P."/>
            <person name="Malfatti S."/>
            <person name="Shin M."/>
            <person name="Vergez L."/>
            <person name="Schmutz J."/>
            <person name="Larimer F."/>
            <person name="Land M."/>
            <person name="Hauser L."/>
            <person name="Kyrpides N."/>
            <person name="Tiedje J."/>
            <person name="Richardson P."/>
        </authorList>
    </citation>
    <scope>NUCLEOTIDE SEQUENCE [LARGE SCALE GENOMIC DNA]</scope>
    <source>
        <strain evidence="2">G4 / LMG 22486</strain>
        <plasmid evidence="1 2">pBVIE01</plasmid>
    </source>
</reference>
<protein>
    <submittedName>
        <fullName evidence="1">Uncharacterized protein</fullName>
    </submittedName>
</protein>